<comment type="caution">
    <text evidence="2">The sequence shown here is derived from an EMBL/GenBank/DDBJ whole genome shotgun (WGS) entry which is preliminary data.</text>
</comment>
<reference evidence="2 3" key="1">
    <citation type="submission" date="2019-02" db="EMBL/GenBank/DDBJ databases">
        <title>Bacterial novel species Emticicia sp. 17J42-9 isolated from soil.</title>
        <authorList>
            <person name="Jung H.-Y."/>
        </authorList>
    </citation>
    <scope>NUCLEOTIDE SEQUENCE [LARGE SCALE GENOMIC DNA]</scope>
    <source>
        <strain evidence="2 3">17J42-9</strain>
    </source>
</reference>
<accession>A0A4Q5LTJ1</accession>
<protein>
    <submittedName>
        <fullName evidence="2">Uncharacterized protein</fullName>
    </submittedName>
</protein>
<evidence type="ECO:0000256" key="1">
    <source>
        <dbReference type="SAM" id="Phobius"/>
    </source>
</evidence>
<name>A0A4Q5LTJ1_9BACT</name>
<dbReference type="AlphaFoldDB" id="A0A4Q5LTJ1"/>
<proteinExistence type="predicted"/>
<keyword evidence="1" id="KW-1133">Transmembrane helix</keyword>
<keyword evidence="1" id="KW-0812">Transmembrane</keyword>
<gene>
    <name evidence="2" type="ORF">EWM59_24730</name>
</gene>
<organism evidence="2 3">
    <name type="scientific">Emticicia agri</name>
    <dbReference type="NCBI Taxonomy" id="2492393"/>
    <lineage>
        <taxon>Bacteria</taxon>
        <taxon>Pseudomonadati</taxon>
        <taxon>Bacteroidota</taxon>
        <taxon>Cytophagia</taxon>
        <taxon>Cytophagales</taxon>
        <taxon>Leadbetterellaceae</taxon>
        <taxon>Emticicia</taxon>
    </lineage>
</organism>
<keyword evidence="1" id="KW-0472">Membrane</keyword>
<dbReference type="Proteomes" id="UP000293162">
    <property type="component" value="Unassembled WGS sequence"/>
</dbReference>
<evidence type="ECO:0000313" key="2">
    <source>
        <dbReference type="EMBL" id="RYU92894.1"/>
    </source>
</evidence>
<evidence type="ECO:0000313" key="3">
    <source>
        <dbReference type="Proteomes" id="UP000293162"/>
    </source>
</evidence>
<keyword evidence="3" id="KW-1185">Reference proteome</keyword>
<sequence>MAMRASGIRDIANVLKVSAVIVILTLRLWFKTHTEPDFKATYENVILDELWSWVGKRKQGKRWV</sequence>
<dbReference type="EMBL" id="SEWF01000066">
    <property type="protein sequence ID" value="RYU92894.1"/>
    <property type="molecule type" value="Genomic_DNA"/>
</dbReference>
<dbReference type="OrthoDB" id="964996at2"/>
<feature type="transmembrane region" description="Helical" evidence="1">
    <location>
        <begin position="12"/>
        <end position="30"/>
    </location>
</feature>